<dbReference type="FunFam" id="3.30.40.10:FF:000824">
    <property type="entry name" value="E3 ubiquitin-protein ligase RNF13"/>
    <property type="match status" value="1"/>
</dbReference>
<evidence type="ECO:0000256" key="10">
    <source>
        <dbReference type="PROSITE-ProRule" id="PRU00175"/>
    </source>
</evidence>
<evidence type="ECO:0000256" key="8">
    <source>
        <dbReference type="ARBA" id="ARBA00022989"/>
    </source>
</evidence>
<dbReference type="EC" id="2.3.2.27" evidence="3"/>
<dbReference type="SUPFAM" id="SSF52025">
    <property type="entry name" value="PA domain"/>
    <property type="match status" value="1"/>
</dbReference>
<accession>A0A8S4A6Z4</accession>
<dbReference type="InterPro" id="IPR003137">
    <property type="entry name" value="PA_domain"/>
</dbReference>
<evidence type="ECO:0000256" key="11">
    <source>
        <dbReference type="SAM" id="MobiDB-lite"/>
    </source>
</evidence>
<dbReference type="InterPro" id="IPR046450">
    <property type="entry name" value="PA_dom_sf"/>
</dbReference>
<evidence type="ECO:0000256" key="6">
    <source>
        <dbReference type="ARBA" id="ARBA00022771"/>
    </source>
</evidence>
<dbReference type="SMART" id="SM00744">
    <property type="entry name" value="RINGv"/>
    <property type="match status" value="1"/>
</dbReference>
<keyword evidence="9 12" id="KW-0472">Membrane</keyword>
<feature type="domain" description="RING-type" evidence="14">
    <location>
        <begin position="234"/>
        <end position="276"/>
    </location>
</feature>
<evidence type="ECO:0000256" key="7">
    <source>
        <dbReference type="ARBA" id="ARBA00022833"/>
    </source>
</evidence>
<dbReference type="Pfam" id="PF13639">
    <property type="entry name" value="zf-RING_2"/>
    <property type="match status" value="1"/>
</dbReference>
<comment type="caution">
    <text evidence="15">The sequence shown here is derived from an EMBL/GenBank/DDBJ whole genome shotgun (WGS) entry which is preliminary data.</text>
</comment>
<dbReference type="OrthoDB" id="8062037at2759"/>
<keyword evidence="13" id="KW-0732">Signal</keyword>
<evidence type="ECO:0000256" key="12">
    <source>
        <dbReference type="SAM" id="Phobius"/>
    </source>
</evidence>
<evidence type="ECO:0000259" key="14">
    <source>
        <dbReference type="PROSITE" id="PS50089"/>
    </source>
</evidence>
<dbReference type="InterPro" id="IPR013083">
    <property type="entry name" value="Znf_RING/FYVE/PHD"/>
</dbReference>
<evidence type="ECO:0000256" key="3">
    <source>
        <dbReference type="ARBA" id="ARBA00012483"/>
    </source>
</evidence>
<evidence type="ECO:0000313" key="16">
    <source>
        <dbReference type="Proteomes" id="UP000678393"/>
    </source>
</evidence>
<dbReference type="GO" id="GO:0061630">
    <property type="term" value="F:ubiquitin protein ligase activity"/>
    <property type="evidence" value="ECO:0007669"/>
    <property type="project" value="UniProtKB-EC"/>
</dbReference>
<protein>
    <recommendedName>
        <fullName evidence="3">RING-type E3 ubiquitin transferase</fullName>
        <ecNumber evidence="3">2.3.2.27</ecNumber>
    </recommendedName>
</protein>
<evidence type="ECO:0000256" key="2">
    <source>
        <dbReference type="ARBA" id="ARBA00004167"/>
    </source>
</evidence>
<dbReference type="SUPFAM" id="SSF57850">
    <property type="entry name" value="RING/U-box"/>
    <property type="match status" value="1"/>
</dbReference>
<feature type="transmembrane region" description="Helical" evidence="12">
    <location>
        <begin position="176"/>
        <end position="198"/>
    </location>
</feature>
<dbReference type="Proteomes" id="UP000678393">
    <property type="component" value="Unassembled WGS sequence"/>
</dbReference>
<dbReference type="Gene3D" id="3.50.30.30">
    <property type="match status" value="1"/>
</dbReference>
<dbReference type="Pfam" id="PF02225">
    <property type="entry name" value="PA"/>
    <property type="match status" value="1"/>
</dbReference>
<sequence length="515" mass="57615">MDVFVLAALNLLALLWVTGVDGDVFVKDLHTNHTIGKYPDLQASFGVDFPPDGLEGWLVYANGDHKACKPVQPPPKNSTWCADFNCNFILLIARGGDCEFSDKVLNAEQHNYAAVIVHNYVHSEDVISMGGGVNGSLVHIPATFVGYSSGMELWGYNYTHQRYIITIMEEDEELRLFLWPFAVVIGVCFLIFMVFMLVKLLREQASKKVNRLSKKHLNKIPVRKFKKGDYYDTCAICLDEYEEGEKIRVLPCDHVYHMKCIDPWLTKNKKTCPVCKRRVIPDRGADSESESEAENSPGSENTPLLTGQTRGQSHGSVTESAVVLNPADRSLLQDSDIEHGAVGGEDISTKNPRQETLLTLARPGRGNIQETEEGSDPNNERKRKRRDWLRNGGEEEGSRSSLLVAENRVDRREKRKQRKDKKKKAENKRKCDETGVKTGHENGVVEQADASDISATDVAGVSQVRSYGEDAQLRSYEGDEQMNHEEGGQDNPNYTDSPEVVVAAVSARRDWSDVV</sequence>
<comment type="catalytic activity">
    <reaction evidence="1">
        <text>S-ubiquitinyl-[E2 ubiquitin-conjugating enzyme]-L-cysteine + [acceptor protein]-L-lysine = [E2 ubiquitin-conjugating enzyme]-L-cysteine + N(6)-ubiquitinyl-[acceptor protein]-L-lysine.</text>
        <dbReference type="EC" id="2.3.2.27"/>
    </reaction>
</comment>
<proteinExistence type="predicted"/>
<dbReference type="SMART" id="SM00184">
    <property type="entry name" value="RING"/>
    <property type="match status" value="1"/>
</dbReference>
<reference evidence="15" key="1">
    <citation type="submission" date="2021-04" db="EMBL/GenBank/DDBJ databases">
        <authorList>
            <consortium name="Molecular Ecology Group"/>
        </authorList>
    </citation>
    <scope>NUCLEOTIDE SEQUENCE</scope>
</reference>
<keyword evidence="6 10" id="KW-0863">Zinc-finger</keyword>
<dbReference type="PANTHER" id="PTHR47168:SF1">
    <property type="entry name" value="OS02G0798600 PROTEIN"/>
    <property type="match status" value="1"/>
</dbReference>
<evidence type="ECO:0000313" key="15">
    <source>
        <dbReference type="EMBL" id="CAG5136038.1"/>
    </source>
</evidence>
<dbReference type="GO" id="GO:0016020">
    <property type="term" value="C:membrane"/>
    <property type="evidence" value="ECO:0007669"/>
    <property type="project" value="UniProtKB-SubCell"/>
</dbReference>
<feature type="compositionally biased region" description="Basic and acidic residues" evidence="11">
    <location>
        <begin position="428"/>
        <end position="440"/>
    </location>
</feature>
<evidence type="ECO:0000256" key="5">
    <source>
        <dbReference type="ARBA" id="ARBA00022723"/>
    </source>
</evidence>
<feature type="region of interest" description="Disordered" evidence="11">
    <location>
        <begin position="341"/>
        <end position="499"/>
    </location>
</feature>
<evidence type="ECO:0000256" key="1">
    <source>
        <dbReference type="ARBA" id="ARBA00000900"/>
    </source>
</evidence>
<evidence type="ECO:0000256" key="13">
    <source>
        <dbReference type="SAM" id="SignalP"/>
    </source>
</evidence>
<dbReference type="CDD" id="cd16796">
    <property type="entry name" value="RING-H2_RNF13"/>
    <property type="match status" value="1"/>
</dbReference>
<dbReference type="AlphaFoldDB" id="A0A8S4A6Z4"/>
<dbReference type="InterPro" id="IPR011016">
    <property type="entry name" value="Znf_RING-CH"/>
</dbReference>
<feature type="chain" id="PRO_5035798661" description="RING-type E3 ubiquitin transferase" evidence="13">
    <location>
        <begin position="23"/>
        <end position="515"/>
    </location>
</feature>
<evidence type="ECO:0000256" key="9">
    <source>
        <dbReference type="ARBA" id="ARBA00023136"/>
    </source>
</evidence>
<dbReference type="InterPro" id="IPR051653">
    <property type="entry name" value="E3_ligase_sorting_rcpt"/>
</dbReference>
<keyword evidence="5" id="KW-0479">Metal-binding</keyword>
<dbReference type="Gene3D" id="3.30.40.10">
    <property type="entry name" value="Zinc/RING finger domain, C3HC4 (zinc finger)"/>
    <property type="match status" value="1"/>
</dbReference>
<keyword evidence="8 12" id="KW-1133">Transmembrane helix</keyword>
<keyword evidence="16" id="KW-1185">Reference proteome</keyword>
<organism evidence="15 16">
    <name type="scientific">Candidula unifasciata</name>
    <dbReference type="NCBI Taxonomy" id="100452"/>
    <lineage>
        <taxon>Eukaryota</taxon>
        <taxon>Metazoa</taxon>
        <taxon>Spiralia</taxon>
        <taxon>Lophotrochozoa</taxon>
        <taxon>Mollusca</taxon>
        <taxon>Gastropoda</taxon>
        <taxon>Heterobranchia</taxon>
        <taxon>Euthyneura</taxon>
        <taxon>Panpulmonata</taxon>
        <taxon>Eupulmonata</taxon>
        <taxon>Stylommatophora</taxon>
        <taxon>Helicina</taxon>
        <taxon>Helicoidea</taxon>
        <taxon>Geomitridae</taxon>
        <taxon>Candidula</taxon>
    </lineage>
</organism>
<feature type="signal peptide" evidence="13">
    <location>
        <begin position="1"/>
        <end position="22"/>
    </location>
</feature>
<keyword evidence="4 12" id="KW-0812">Transmembrane</keyword>
<feature type="compositionally biased region" description="Basic and acidic residues" evidence="11">
    <location>
        <begin position="388"/>
        <end position="398"/>
    </location>
</feature>
<dbReference type="InterPro" id="IPR001841">
    <property type="entry name" value="Znf_RING"/>
</dbReference>
<gene>
    <name evidence="15" type="ORF">CUNI_LOCUS21596</name>
</gene>
<keyword evidence="7" id="KW-0862">Zinc</keyword>
<dbReference type="PANTHER" id="PTHR47168">
    <property type="entry name" value="RING ZINC FINGER DOMAIN SUPERFAMILY PROTEIN-RELATED"/>
    <property type="match status" value="1"/>
</dbReference>
<dbReference type="EMBL" id="CAJHNH020008483">
    <property type="protein sequence ID" value="CAG5136038.1"/>
    <property type="molecule type" value="Genomic_DNA"/>
</dbReference>
<feature type="compositionally biased region" description="Polar residues" evidence="11">
    <location>
        <begin position="301"/>
        <end position="318"/>
    </location>
</feature>
<evidence type="ECO:0000256" key="4">
    <source>
        <dbReference type="ARBA" id="ARBA00022692"/>
    </source>
</evidence>
<dbReference type="GO" id="GO:0008270">
    <property type="term" value="F:zinc ion binding"/>
    <property type="evidence" value="ECO:0007669"/>
    <property type="project" value="UniProtKB-KW"/>
</dbReference>
<feature type="compositionally biased region" description="Basic residues" evidence="11">
    <location>
        <begin position="413"/>
        <end position="427"/>
    </location>
</feature>
<dbReference type="PROSITE" id="PS50089">
    <property type="entry name" value="ZF_RING_2"/>
    <property type="match status" value="1"/>
</dbReference>
<name>A0A8S4A6Z4_9EUPU</name>
<feature type="region of interest" description="Disordered" evidence="11">
    <location>
        <begin position="283"/>
        <end position="318"/>
    </location>
</feature>
<comment type="subcellular location">
    <subcellularLocation>
        <location evidence="2">Membrane</location>
        <topology evidence="2">Single-pass membrane protein</topology>
    </subcellularLocation>
</comment>